<comment type="caution">
    <text evidence="3">The sequence shown here is derived from an EMBL/GenBank/DDBJ whole genome shotgun (WGS) entry which is preliminary data.</text>
</comment>
<reference evidence="4" key="1">
    <citation type="journal article" date="2019" name="Int. J. Syst. Evol. Microbiol.">
        <title>The Global Catalogue of Microorganisms (GCM) 10K type strain sequencing project: providing services to taxonomists for standard genome sequencing and annotation.</title>
        <authorList>
            <consortium name="The Broad Institute Genomics Platform"/>
            <consortium name="The Broad Institute Genome Sequencing Center for Infectious Disease"/>
            <person name="Wu L."/>
            <person name="Ma J."/>
        </authorList>
    </citation>
    <scope>NUCLEOTIDE SEQUENCE [LARGE SCALE GENOMIC DNA]</scope>
    <source>
        <strain evidence="4">CGMCC 4.7178</strain>
    </source>
</reference>
<keyword evidence="4" id="KW-1185">Reference proteome</keyword>
<evidence type="ECO:0000313" key="4">
    <source>
        <dbReference type="Proteomes" id="UP000631535"/>
    </source>
</evidence>
<sequence length="212" mass="22202">MRHKGASMRDIRLLAIAVLVAAGMLTTASAGTAAASGTEGSKGATEATRSTVAAACGVTWGSLPKTSEATGSRPLTNVRTGRHDCYDRMVLDIRGGTPAGTPAYDVRYVEKFYQDGSGHLIKINGGAVLQIVASAPSYDPDTHQPTYGGKGGKPLPGVDLTGYKTFRDARFGASYEGTTQLGLGVRARLPFRVFTLGDRLVVDVAHSWASAR</sequence>
<feature type="chain" id="PRO_5045593012" description="AMIN-like domain-containing protein" evidence="1">
    <location>
        <begin position="31"/>
        <end position="212"/>
    </location>
</feature>
<evidence type="ECO:0000259" key="2">
    <source>
        <dbReference type="Pfam" id="PF24837"/>
    </source>
</evidence>
<accession>A0ABQ2MCR1</accession>
<name>A0ABQ2MCR1_9ACTN</name>
<dbReference type="Proteomes" id="UP000631535">
    <property type="component" value="Unassembled WGS sequence"/>
</dbReference>
<protein>
    <recommendedName>
        <fullName evidence="2">AMIN-like domain-containing protein</fullName>
    </recommendedName>
</protein>
<keyword evidence="1" id="KW-0732">Signal</keyword>
<feature type="domain" description="AMIN-like" evidence="2">
    <location>
        <begin position="74"/>
        <end position="206"/>
    </location>
</feature>
<organism evidence="3 4">
    <name type="scientific">Streptomyces daqingensis</name>
    <dbReference type="NCBI Taxonomy" id="1472640"/>
    <lineage>
        <taxon>Bacteria</taxon>
        <taxon>Bacillati</taxon>
        <taxon>Actinomycetota</taxon>
        <taxon>Actinomycetes</taxon>
        <taxon>Kitasatosporales</taxon>
        <taxon>Streptomycetaceae</taxon>
        <taxon>Streptomyces</taxon>
    </lineage>
</organism>
<dbReference type="Pfam" id="PF24837">
    <property type="entry name" value="AMIN-like"/>
    <property type="match status" value="1"/>
</dbReference>
<evidence type="ECO:0000313" key="3">
    <source>
        <dbReference type="EMBL" id="GGO49601.1"/>
    </source>
</evidence>
<dbReference type="InterPro" id="IPR056303">
    <property type="entry name" value="AMIN-like"/>
</dbReference>
<feature type="signal peptide" evidence="1">
    <location>
        <begin position="1"/>
        <end position="30"/>
    </location>
</feature>
<evidence type="ECO:0000256" key="1">
    <source>
        <dbReference type="SAM" id="SignalP"/>
    </source>
</evidence>
<proteinExistence type="predicted"/>
<dbReference type="EMBL" id="BMMP01000008">
    <property type="protein sequence ID" value="GGO49601.1"/>
    <property type="molecule type" value="Genomic_DNA"/>
</dbReference>
<gene>
    <name evidence="3" type="ORF">GCM10012287_27320</name>
</gene>